<protein>
    <submittedName>
        <fullName evidence="2">Uncharacterized protein</fullName>
    </submittedName>
</protein>
<reference evidence="2" key="2">
    <citation type="journal article" date="2015" name="Data Brief">
        <title>Shoot transcriptome of the giant reed, Arundo donax.</title>
        <authorList>
            <person name="Barrero R.A."/>
            <person name="Guerrero F.D."/>
            <person name="Moolhuijzen P."/>
            <person name="Goolsby J.A."/>
            <person name="Tidwell J."/>
            <person name="Bellgard S.E."/>
            <person name="Bellgard M.I."/>
        </authorList>
    </citation>
    <scope>NUCLEOTIDE SEQUENCE</scope>
    <source>
        <tissue evidence="2">Shoot tissue taken approximately 20 cm above the soil surface</tissue>
    </source>
</reference>
<accession>A0A0A9EZB3</accession>
<evidence type="ECO:0000256" key="1">
    <source>
        <dbReference type="SAM" id="Phobius"/>
    </source>
</evidence>
<proteinExistence type="predicted"/>
<keyword evidence="1" id="KW-0472">Membrane</keyword>
<evidence type="ECO:0000313" key="2">
    <source>
        <dbReference type="EMBL" id="JAE04319.1"/>
    </source>
</evidence>
<reference evidence="2" key="1">
    <citation type="submission" date="2014-09" db="EMBL/GenBank/DDBJ databases">
        <authorList>
            <person name="Magalhaes I.L.F."/>
            <person name="Oliveira U."/>
            <person name="Santos F.R."/>
            <person name="Vidigal T.H.D.A."/>
            <person name="Brescovit A.D."/>
            <person name="Santos A.J."/>
        </authorList>
    </citation>
    <scope>NUCLEOTIDE SEQUENCE</scope>
    <source>
        <tissue evidence="2">Shoot tissue taken approximately 20 cm above the soil surface</tissue>
    </source>
</reference>
<dbReference type="EMBL" id="GBRH01193577">
    <property type="protein sequence ID" value="JAE04319.1"/>
    <property type="molecule type" value="Transcribed_RNA"/>
</dbReference>
<dbReference type="AlphaFoldDB" id="A0A0A9EZB3"/>
<feature type="transmembrane region" description="Helical" evidence="1">
    <location>
        <begin position="19"/>
        <end position="41"/>
    </location>
</feature>
<name>A0A0A9EZB3_ARUDO</name>
<keyword evidence="1" id="KW-1133">Transmembrane helix</keyword>
<keyword evidence="1" id="KW-0812">Transmembrane</keyword>
<sequence length="55" mass="6273">MIEMIIKGNLCCFLDHSPYLLLCPCGLCMLELMCVLALLAFQNFGFEMQFPLVLK</sequence>
<organism evidence="2">
    <name type="scientific">Arundo donax</name>
    <name type="common">Giant reed</name>
    <name type="synonym">Donax arundinaceus</name>
    <dbReference type="NCBI Taxonomy" id="35708"/>
    <lineage>
        <taxon>Eukaryota</taxon>
        <taxon>Viridiplantae</taxon>
        <taxon>Streptophyta</taxon>
        <taxon>Embryophyta</taxon>
        <taxon>Tracheophyta</taxon>
        <taxon>Spermatophyta</taxon>
        <taxon>Magnoliopsida</taxon>
        <taxon>Liliopsida</taxon>
        <taxon>Poales</taxon>
        <taxon>Poaceae</taxon>
        <taxon>PACMAD clade</taxon>
        <taxon>Arundinoideae</taxon>
        <taxon>Arundineae</taxon>
        <taxon>Arundo</taxon>
    </lineage>
</organism>